<dbReference type="PANTHER" id="PTHR43150:SF2">
    <property type="entry name" value="HYPERKINETIC, ISOFORM M"/>
    <property type="match status" value="1"/>
</dbReference>
<keyword evidence="2" id="KW-0521">NADP</keyword>
<sequence length="334" mass="36595">MQHRYLGNSGFKVSELTYGNWLTHARQVDNKEAIKTVKAALESGITSFDTADAYANLEAEPILGQALKNERRSGIEIFSKVYWPVADKKPNDHGLSRKHIMESIDGSLTRLGTDYLDLYQAHRYDYETPLEETMQAFADIVRAGKSLYIGVSEWTAEQINAGAKLAKELKFQLISNQPQYSMLWRVIEGEVIPTSKQNGMTQIVWSPLAQGVLTGKYLPGSPVPKDSRAGNTEAAVGGIEKYMSDDALTAIQKLKPLAQSLGLTMAQFGLAWVLANPNVSSAIVGASRPEQITDNVKAVGVEIPKEIMTQVDQILAGFIVSDPAETKSPPARLV</sequence>
<protein>
    <submittedName>
        <fullName evidence="5">Unannotated protein</fullName>
    </submittedName>
</protein>
<keyword evidence="3" id="KW-0560">Oxidoreductase</keyword>
<proteinExistence type="inferred from homology"/>
<evidence type="ECO:0000313" key="5">
    <source>
        <dbReference type="EMBL" id="CAB4628708.1"/>
    </source>
</evidence>
<comment type="similarity">
    <text evidence="1">Belongs to the shaker potassium channel beta subunit family.</text>
</comment>
<gene>
    <name evidence="5" type="ORF">UFOPK2132_00085</name>
</gene>
<dbReference type="Gene3D" id="3.20.20.100">
    <property type="entry name" value="NADP-dependent oxidoreductase domain"/>
    <property type="match status" value="1"/>
</dbReference>
<dbReference type="CDD" id="cd19074">
    <property type="entry name" value="Aldo_ket_red_shaker-like"/>
    <property type="match status" value="1"/>
</dbReference>
<evidence type="ECO:0000256" key="2">
    <source>
        <dbReference type="ARBA" id="ARBA00022857"/>
    </source>
</evidence>
<dbReference type="GO" id="GO:0016491">
    <property type="term" value="F:oxidoreductase activity"/>
    <property type="evidence" value="ECO:0007669"/>
    <property type="project" value="UniProtKB-KW"/>
</dbReference>
<dbReference type="GO" id="GO:0005829">
    <property type="term" value="C:cytosol"/>
    <property type="evidence" value="ECO:0007669"/>
    <property type="project" value="UniProtKB-ARBA"/>
</dbReference>
<dbReference type="InterPro" id="IPR005399">
    <property type="entry name" value="K_chnl_volt-dep_bsu_KCNAB-rel"/>
</dbReference>
<evidence type="ECO:0000256" key="1">
    <source>
        <dbReference type="ARBA" id="ARBA00006515"/>
    </source>
</evidence>
<dbReference type="FunFam" id="3.20.20.100:FF:000004">
    <property type="entry name" value="Oxidoreductase, aldo/keto reductase"/>
    <property type="match status" value="1"/>
</dbReference>
<reference evidence="5" key="1">
    <citation type="submission" date="2020-05" db="EMBL/GenBank/DDBJ databases">
        <authorList>
            <person name="Chiriac C."/>
            <person name="Salcher M."/>
            <person name="Ghai R."/>
            <person name="Kavagutti S V."/>
        </authorList>
    </citation>
    <scope>NUCLEOTIDE SEQUENCE</scope>
</reference>
<organism evidence="5">
    <name type="scientific">freshwater metagenome</name>
    <dbReference type="NCBI Taxonomy" id="449393"/>
    <lineage>
        <taxon>unclassified sequences</taxon>
        <taxon>metagenomes</taxon>
        <taxon>ecological metagenomes</taxon>
    </lineage>
</organism>
<dbReference type="Pfam" id="PF00248">
    <property type="entry name" value="Aldo_ket_red"/>
    <property type="match status" value="1"/>
</dbReference>
<dbReference type="InterPro" id="IPR036812">
    <property type="entry name" value="NAD(P)_OxRdtase_dom_sf"/>
</dbReference>
<dbReference type="EMBL" id="CAEZVU010000007">
    <property type="protein sequence ID" value="CAB4628708.1"/>
    <property type="molecule type" value="Genomic_DNA"/>
</dbReference>
<dbReference type="SUPFAM" id="SSF51430">
    <property type="entry name" value="NAD(P)-linked oxidoreductase"/>
    <property type="match status" value="1"/>
</dbReference>
<evidence type="ECO:0000259" key="4">
    <source>
        <dbReference type="Pfam" id="PF00248"/>
    </source>
</evidence>
<feature type="domain" description="NADP-dependent oxidoreductase" evidence="4">
    <location>
        <begin position="16"/>
        <end position="315"/>
    </location>
</feature>
<accession>A0A6J6IW31</accession>
<dbReference type="AlphaFoldDB" id="A0A6J6IW31"/>
<dbReference type="PANTHER" id="PTHR43150">
    <property type="entry name" value="HYPERKINETIC, ISOFORM M"/>
    <property type="match status" value="1"/>
</dbReference>
<name>A0A6J6IW31_9ZZZZ</name>
<evidence type="ECO:0000256" key="3">
    <source>
        <dbReference type="ARBA" id="ARBA00023002"/>
    </source>
</evidence>
<dbReference type="InterPro" id="IPR023210">
    <property type="entry name" value="NADP_OxRdtase_dom"/>
</dbReference>